<name>A0AAE0ESQ1_9CHLO</name>
<dbReference type="PANTHER" id="PTHR34094">
    <property type="match status" value="1"/>
</dbReference>
<protein>
    <recommendedName>
        <fullName evidence="1">DUF4097 domain-containing protein</fullName>
    </recommendedName>
</protein>
<comment type="caution">
    <text evidence="2">The sequence shown here is derived from an EMBL/GenBank/DDBJ whole genome shotgun (WGS) entry which is preliminary data.</text>
</comment>
<evidence type="ECO:0000313" key="3">
    <source>
        <dbReference type="Proteomes" id="UP001190700"/>
    </source>
</evidence>
<keyword evidence="3" id="KW-1185">Reference proteome</keyword>
<proteinExistence type="predicted"/>
<dbReference type="AlphaFoldDB" id="A0AAE0ESQ1"/>
<dbReference type="InterPro" id="IPR025164">
    <property type="entry name" value="Toastrack_DUF4097"/>
</dbReference>
<sequence>MVAGITEGHLTLDSGGGHVALGKIRGATANIRTGGGSVEANQIQAMLNLDSSGGSVTVKRLVGGQLDIHSGGGDMSAEVLYGDNVGIHTDGGAVTVGSLRAAVKAQISTDGGDFALQGFDGYLDLATRGGDIELQLQEQSKRAAVRTCRILIMLRRISQAVSRGFP</sequence>
<evidence type="ECO:0000313" key="2">
    <source>
        <dbReference type="EMBL" id="KAK3238642.1"/>
    </source>
</evidence>
<gene>
    <name evidence="2" type="ORF">CYMTET_51363</name>
</gene>
<reference evidence="2 3" key="1">
    <citation type="journal article" date="2015" name="Genome Biol. Evol.">
        <title>Comparative Genomics of a Bacterivorous Green Alga Reveals Evolutionary Causalities and Consequences of Phago-Mixotrophic Mode of Nutrition.</title>
        <authorList>
            <person name="Burns J.A."/>
            <person name="Paasch A."/>
            <person name="Narechania A."/>
            <person name="Kim E."/>
        </authorList>
    </citation>
    <scope>NUCLEOTIDE SEQUENCE [LARGE SCALE GENOMIC DNA]</scope>
    <source>
        <strain evidence="2 3">PLY_AMNH</strain>
    </source>
</reference>
<dbReference type="Pfam" id="PF13349">
    <property type="entry name" value="DUF4097"/>
    <property type="match status" value="1"/>
</dbReference>
<feature type="domain" description="DUF4097" evidence="1">
    <location>
        <begin position="47"/>
        <end position="144"/>
    </location>
</feature>
<dbReference type="PANTHER" id="PTHR34094:SF1">
    <property type="entry name" value="PROTEIN FAM185A"/>
    <property type="match status" value="1"/>
</dbReference>
<accession>A0AAE0ESQ1</accession>
<dbReference type="EMBL" id="LGRX02034158">
    <property type="protein sequence ID" value="KAK3238642.1"/>
    <property type="molecule type" value="Genomic_DNA"/>
</dbReference>
<organism evidence="2 3">
    <name type="scientific">Cymbomonas tetramitiformis</name>
    <dbReference type="NCBI Taxonomy" id="36881"/>
    <lineage>
        <taxon>Eukaryota</taxon>
        <taxon>Viridiplantae</taxon>
        <taxon>Chlorophyta</taxon>
        <taxon>Pyramimonadophyceae</taxon>
        <taxon>Pyramimonadales</taxon>
        <taxon>Pyramimonadaceae</taxon>
        <taxon>Cymbomonas</taxon>
    </lineage>
</organism>
<dbReference type="Proteomes" id="UP001190700">
    <property type="component" value="Unassembled WGS sequence"/>
</dbReference>
<evidence type="ECO:0000259" key="1">
    <source>
        <dbReference type="Pfam" id="PF13349"/>
    </source>
</evidence>